<dbReference type="RefSeq" id="WP_331269111.1">
    <property type="nucleotide sequence ID" value="NZ_BAAAZA010000007.1"/>
</dbReference>
<reference evidence="3" key="1">
    <citation type="journal article" date="2019" name="Int. J. Syst. Evol. Microbiol.">
        <title>The Global Catalogue of Microorganisms (GCM) 10K type strain sequencing project: providing services to taxonomists for standard genome sequencing and annotation.</title>
        <authorList>
            <consortium name="The Broad Institute Genomics Platform"/>
            <consortium name="The Broad Institute Genome Sequencing Center for Infectious Disease"/>
            <person name="Wu L."/>
            <person name="Ma J."/>
        </authorList>
    </citation>
    <scope>NUCLEOTIDE SEQUENCE [LARGE SCALE GENOMIC DNA]</scope>
    <source>
        <strain evidence="3">JCM 16578</strain>
    </source>
</reference>
<evidence type="ECO:0000313" key="3">
    <source>
        <dbReference type="Proteomes" id="UP001501563"/>
    </source>
</evidence>
<dbReference type="InterPro" id="IPR042001">
    <property type="entry name" value="Sortase_F"/>
</dbReference>
<dbReference type="SUPFAM" id="SSF63817">
    <property type="entry name" value="Sortase"/>
    <property type="match status" value="1"/>
</dbReference>
<name>A0ABP7K4Z8_9ACTN</name>
<evidence type="ECO:0008006" key="4">
    <source>
        <dbReference type="Google" id="ProtNLM"/>
    </source>
</evidence>
<sequence>MTLFQPAPPEQPRNRPTSRTVNRALLLLPAAAVGLGAVLIHHSLSSPSDPKPPTLPAAVVPPSVVVTPPALVAPSGTGPRKGLPAAQELPRSAPKRIVIPQIGVSAPFSEISLDASGHLTPPPVTNKNLVGWYKGGVSPGERGTSVVVGHVDTKTGPAVFVLLRTLKPGSKLDITRADGVVTSFKVDTVETFSKAKFPDKRVYAGNTTPQLRLITCGGTYNHKAHDYESNVVVFAHLDSVRHP</sequence>
<protein>
    <recommendedName>
        <fullName evidence="4">Class F sortase</fullName>
    </recommendedName>
</protein>
<accession>A0ABP7K4Z8</accession>
<evidence type="ECO:0000313" key="2">
    <source>
        <dbReference type="EMBL" id="GAA3863918.1"/>
    </source>
</evidence>
<organism evidence="2 3">
    <name type="scientific">Streptomyces lannensis</name>
    <dbReference type="NCBI Taxonomy" id="766498"/>
    <lineage>
        <taxon>Bacteria</taxon>
        <taxon>Bacillati</taxon>
        <taxon>Actinomycetota</taxon>
        <taxon>Actinomycetes</taxon>
        <taxon>Kitasatosporales</taxon>
        <taxon>Streptomycetaceae</taxon>
        <taxon>Streptomyces</taxon>
    </lineage>
</organism>
<dbReference type="Gene3D" id="2.40.260.10">
    <property type="entry name" value="Sortase"/>
    <property type="match status" value="1"/>
</dbReference>
<evidence type="ECO:0000256" key="1">
    <source>
        <dbReference type="ARBA" id="ARBA00022801"/>
    </source>
</evidence>
<keyword evidence="1" id="KW-0378">Hydrolase</keyword>
<dbReference type="Pfam" id="PF04203">
    <property type="entry name" value="Sortase"/>
    <property type="match status" value="1"/>
</dbReference>
<comment type="caution">
    <text evidence="2">The sequence shown here is derived from an EMBL/GenBank/DDBJ whole genome shotgun (WGS) entry which is preliminary data.</text>
</comment>
<keyword evidence="3" id="KW-1185">Reference proteome</keyword>
<gene>
    <name evidence="2" type="ORF">GCM10022207_30000</name>
</gene>
<dbReference type="EMBL" id="BAAAZA010000007">
    <property type="protein sequence ID" value="GAA3863918.1"/>
    <property type="molecule type" value="Genomic_DNA"/>
</dbReference>
<proteinExistence type="predicted"/>
<dbReference type="InterPro" id="IPR005754">
    <property type="entry name" value="Sortase"/>
</dbReference>
<dbReference type="NCBIfam" id="NF033748">
    <property type="entry name" value="class_F_sortase"/>
    <property type="match status" value="1"/>
</dbReference>
<dbReference type="CDD" id="cd05829">
    <property type="entry name" value="Sortase_F"/>
    <property type="match status" value="1"/>
</dbReference>
<dbReference type="InterPro" id="IPR023365">
    <property type="entry name" value="Sortase_dom-sf"/>
</dbReference>
<dbReference type="Proteomes" id="UP001501563">
    <property type="component" value="Unassembled WGS sequence"/>
</dbReference>